<evidence type="ECO:0000313" key="2">
    <source>
        <dbReference type="Proteomes" id="UP000325743"/>
    </source>
</evidence>
<evidence type="ECO:0000313" key="1">
    <source>
        <dbReference type="EMBL" id="QEZ44723.1"/>
    </source>
</evidence>
<dbReference type="RefSeq" id="WP_151070630.1">
    <property type="nucleotide sequence ID" value="NZ_CP032518.1"/>
</dbReference>
<proteinExistence type="predicted"/>
<gene>
    <name evidence="1" type="ORF">D2917_11075</name>
</gene>
<accession>A0A5P3VH37</accession>
<protein>
    <submittedName>
        <fullName evidence="1">Uncharacterized protein</fullName>
    </submittedName>
</protein>
<organism evidence="1 2">
    <name type="scientific">Cupriavidus oxalaticus</name>
    <dbReference type="NCBI Taxonomy" id="96344"/>
    <lineage>
        <taxon>Bacteria</taxon>
        <taxon>Pseudomonadati</taxon>
        <taxon>Pseudomonadota</taxon>
        <taxon>Betaproteobacteria</taxon>
        <taxon>Burkholderiales</taxon>
        <taxon>Burkholderiaceae</taxon>
        <taxon>Cupriavidus</taxon>
    </lineage>
</organism>
<reference evidence="1 2" key="1">
    <citation type="submission" date="2018-09" db="EMBL/GenBank/DDBJ databases">
        <title>Complete genome sequence of Cupriavidus oxalaticus T2, a bacterium capable of phenol tolerance and degradation.</title>
        <authorList>
            <person name="Yan J."/>
        </authorList>
    </citation>
    <scope>NUCLEOTIDE SEQUENCE [LARGE SCALE GENOMIC DNA]</scope>
    <source>
        <strain evidence="1 2">T2</strain>
    </source>
</reference>
<name>A0A5P3VH37_9BURK</name>
<sequence>MQTPNNAPTLVATPAPDGKPGWLMLTLNLPGGQCSSAGPVDPINYWPAAASLGFWASRHLPRLETLAVNVDALNIKSDFFAQNLARQLGRALAEGFEQAQDPSHPLNNL</sequence>
<dbReference type="AlphaFoldDB" id="A0A5P3VH37"/>
<dbReference type="EMBL" id="CP032518">
    <property type="protein sequence ID" value="QEZ44723.1"/>
    <property type="molecule type" value="Genomic_DNA"/>
</dbReference>
<dbReference type="Proteomes" id="UP000325743">
    <property type="component" value="Chromosome 1"/>
</dbReference>